<sequence length="218" mass="24782">MKKIKMITIDKKVHIENKKVQFALKRLMDIILSLIGIIILSPIYLTIIIAIKIDSKGGTVFKQVRVGKDGENFTIYKFRTMIVQAESKRKLDINPDDLENFVFQSKSDSRVTKVGNFLRRSSLDEIPQLFNVLFGNMSLVGPRPEIPEVVKYYPESYHQRLLVLPGITGLAQISGRGEIELGKTVVYDLTYIKDFSVMLDIKIILLTVVSVFKKDGAF</sequence>
<protein>
    <submittedName>
        <fullName evidence="4">Sugar transferase</fullName>
    </submittedName>
</protein>
<reference evidence="4 5" key="1">
    <citation type="submission" date="2021-06" db="EMBL/GenBank/DDBJ databases">
        <title>Clostridia strains as spoilage organisms.</title>
        <authorList>
            <person name="Wambui J."/>
            <person name="Stephan R."/>
            <person name="Stevens M.J.A."/>
        </authorList>
    </citation>
    <scope>NUCLEOTIDE SEQUENCE [LARGE SCALE GENOMIC DNA]</scope>
    <source>
        <strain evidence="4 5">DSM 14204</strain>
    </source>
</reference>
<keyword evidence="5" id="KW-1185">Reference proteome</keyword>
<dbReference type="RefSeq" id="WP_216145887.1">
    <property type="nucleotide sequence ID" value="NZ_JAHLDV010000003.1"/>
</dbReference>
<keyword evidence="2" id="KW-0812">Transmembrane</keyword>
<dbReference type="InterPro" id="IPR003362">
    <property type="entry name" value="Bact_transf"/>
</dbReference>
<evidence type="ECO:0000313" key="4">
    <source>
        <dbReference type="EMBL" id="MBU3158685.1"/>
    </source>
</evidence>
<evidence type="ECO:0000256" key="1">
    <source>
        <dbReference type="ARBA" id="ARBA00006464"/>
    </source>
</evidence>
<dbReference type="Pfam" id="PF02397">
    <property type="entry name" value="Bac_transf"/>
    <property type="match status" value="1"/>
</dbReference>
<dbReference type="PANTHER" id="PTHR30576:SF0">
    <property type="entry name" value="UNDECAPRENYL-PHOSPHATE N-ACETYLGALACTOSAMINYL 1-PHOSPHATE TRANSFERASE-RELATED"/>
    <property type="match status" value="1"/>
</dbReference>
<comment type="similarity">
    <text evidence="1">Belongs to the bacterial sugar transferase family.</text>
</comment>
<organism evidence="4 5">
    <name type="scientific">Clostridium frigoris</name>
    <dbReference type="NCBI Taxonomy" id="205327"/>
    <lineage>
        <taxon>Bacteria</taxon>
        <taxon>Bacillati</taxon>
        <taxon>Bacillota</taxon>
        <taxon>Clostridia</taxon>
        <taxon>Eubacteriales</taxon>
        <taxon>Clostridiaceae</taxon>
        <taxon>Clostridium</taxon>
    </lineage>
</organism>
<comment type="caution">
    <text evidence="4">The sequence shown here is derived from an EMBL/GenBank/DDBJ whole genome shotgun (WGS) entry which is preliminary data.</text>
</comment>
<keyword evidence="2" id="KW-1133">Transmembrane helix</keyword>
<dbReference type="PANTHER" id="PTHR30576">
    <property type="entry name" value="COLANIC BIOSYNTHESIS UDP-GLUCOSE LIPID CARRIER TRANSFERASE"/>
    <property type="match status" value="1"/>
</dbReference>
<feature type="domain" description="Bacterial sugar transferase" evidence="3">
    <location>
        <begin position="25"/>
        <end position="213"/>
    </location>
</feature>
<evidence type="ECO:0000256" key="2">
    <source>
        <dbReference type="SAM" id="Phobius"/>
    </source>
</evidence>
<dbReference type="GO" id="GO:0016740">
    <property type="term" value="F:transferase activity"/>
    <property type="evidence" value="ECO:0007669"/>
    <property type="project" value="UniProtKB-KW"/>
</dbReference>
<name>A0ABS6BQE5_9CLOT</name>
<keyword evidence="4" id="KW-0808">Transferase</keyword>
<accession>A0ABS6BQE5</accession>
<feature type="transmembrane region" description="Helical" evidence="2">
    <location>
        <begin position="27"/>
        <end position="51"/>
    </location>
</feature>
<dbReference type="Proteomes" id="UP000776252">
    <property type="component" value="Unassembled WGS sequence"/>
</dbReference>
<keyword evidence="2" id="KW-0472">Membrane</keyword>
<proteinExistence type="inferred from homology"/>
<gene>
    <name evidence="4" type="ORF">KPL37_02710</name>
</gene>
<dbReference type="EMBL" id="JAHLDV010000003">
    <property type="protein sequence ID" value="MBU3158685.1"/>
    <property type="molecule type" value="Genomic_DNA"/>
</dbReference>
<evidence type="ECO:0000313" key="5">
    <source>
        <dbReference type="Proteomes" id="UP000776252"/>
    </source>
</evidence>
<evidence type="ECO:0000259" key="3">
    <source>
        <dbReference type="Pfam" id="PF02397"/>
    </source>
</evidence>